<feature type="domain" description="DUF6444" evidence="2">
    <location>
        <begin position="25"/>
        <end position="95"/>
    </location>
</feature>
<sequence>MNENCLAYGIEISDLDWEKTPAIVKELVEKMGQHIKQSEKELTDLKAQQQELLEKINRTSKNSSSPPSLDPPNAEKHPGKKKSGKKRGGQPGHQRWEKFLYSESECAEI</sequence>
<evidence type="ECO:0000256" key="1">
    <source>
        <dbReference type="SAM" id="MobiDB-lite"/>
    </source>
</evidence>
<evidence type="ECO:0000313" key="3">
    <source>
        <dbReference type="EMBL" id="MBD2533335.1"/>
    </source>
</evidence>
<dbReference type="InterPro" id="IPR045618">
    <property type="entry name" value="DUF6444"/>
</dbReference>
<name>A0ABR8DVI7_9NOSO</name>
<dbReference type="RefSeq" id="WP_190943913.1">
    <property type="nucleotide sequence ID" value="NZ_JACJSI010000092.1"/>
</dbReference>
<evidence type="ECO:0000259" key="2">
    <source>
        <dbReference type="Pfam" id="PF20042"/>
    </source>
</evidence>
<accession>A0ABR8DVI7</accession>
<organism evidence="3 4">
    <name type="scientific">Nostoc flagelliforme FACHB-838</name>
    <dbReference type="NCBI Taxonomy" id="2692904"/>
    <lineage>
        <taxon>Bacteria</taxon>
        <taxon>Bacillati</taxon>
        <taxon>Cyanobacteriota</taxon>
        <taxon>Cyanophyceae</taxon>
        <taxon>Nostocales</taxon>
        <taxon>Nostocaceae</taxon>
        <taxon>Nostoc</taxon>
    </lineage>
</organism>
<dbReference type="Pfam" id="PF20042">
    <property type="entry name" value="DUF6444"/>
    <property type="match status" value="1"/>
</dbReference>
<evidence type="ECO:0000313" key="4">
    <source>
        <dbReference type="Proteomes" id="UP000623440"/>
    </source>
</evidence>
<dbReference type="EMBL" id="JACJSI010000092">
    <property type="protein sequence ID" value="MBD2533335.1"/>
    <property type="molecule type" value="Genomic_DNA"/>
</dbReference>
<dbReference type="Proteomes" id="UP000623440">
    <property type="component" value="Unassembled WGS sequence"/>
</dbReference>
<protein>
    <recommendedName>
        <fullName evidence="2">DUF6444 domain-containing protein</fullName>
    </recommendedName>
</protein>
<feature type="compositionally biased region" description="Basic residues" evidence="1">
    <location>
        <begin position="78"/>
        <end position="88"/>
    </location>
</feature>
<proteinExistence type="predicted"/>
<keyword evidence="4" id="KW-1185">Reference proteome</keyword>
<gene>
    <name evidence="3" type="ORF">H6G97_28710</name>
</gene>
<comment type="caution">
    <text evidence="3">The sequence shown here is derived from an EMBL/GenBank/DDBJ whole genome shotgun (WGS) entry which is preliminary data.</text>
</comment>
<feature type="region of interest" description="Disordered" evidence="1">
    <location>
        <begin position="57"/>
        <end position="97"/>
    </location>
</feature>
<feature type="non-terminal residue" evidence="3">
    <location>
        <position position="109"/>
    </location>
</feature>
<reference evidence="3 4" key="1">
    <citation type="journal article" date="2020" name="ISME J.">
        <title>Comparative genomics reveals insights into cyanobacterial evolution and habitat adaptation.</title>
        <authorList>
            <person name="Chen M.Y."/>
            <person name="Teng W.K."/>
            <person name="Zhao L."/>
            <person name="Hu C.X."/>
            <person name="Zhou Y.K."/>
            <person name="Han B.P."/>
            <person name="Song L.R."/>
            <person name="Shu W.S."/>
        </authorList>
    </citation>
    <scope>NUCLEOTIDE SEQUENCE [LARGE SCALE GENOMIC DNA]</scope>
    <source>
        <strain evidence="3 4">FACHB-838</strain>
    </source>
</reference>